<dbReference type="PROSITE" id="PS00150">
    <property type="entry name" value="ACYLPHOSPHATASE_1"/>
    <property type="match status" value="1"/>
</dbReference>
<dbReference type="PANTHER" id="PTHR47268">
    <property type="entry name" value="ACYLPHOSPHATASE"/>
    <property type="match status" value="1"/>
</dbReference>
<dbReference type="OrthoDB" id="9808093at2"/>
<evidence type="ECO:0000256" key="2">
    <source>
        <dbReference type="ARBA" id="ARBA00012150"/>
    </source>
</evidence>
<dbReference type="InterPro" id="IPR001792">
    <property type="entry name" value="Acylphosphatase-like_dom"/>
</dbReference>
<name>A0A220U5N4_9BACI</name>
<dbReference type="GO" id="GO:0003998">
    <property type="term" value="F:acylphosphatase activity"/>
    <property type="evidence" value="ECO:0007669"/>
    <property type="project" value="UniProtKB-EC"/>
</dbReference>
<feature type="domain" description="Acylphosphatase-like" evidence="8">
    <location>
        <begin position="22"/>
        <end position="109"/>
    </location>
</feature>
<evidence type="ECO:0000256" key="7">
    <source>
        <dbReference type="RuleBase" id="RU004168"/>
    </source>
</evidence>
<organism evidence="9 10">
    <name type="scientific">Virgibacillus phasianinus</name>
    <dbReference type="NCBI Taxonomy" id="2017483"/>
    <lineage>
        <taxon>Bacteria</taxon>
        <taxon>Bacillati</taxon>
        <taxon>Bacillota</taxon>
        <taxon>Bacilli</taxon>
        <taxon>Bacillales</taxon>
        <taxon>Bacillaceae</taxon>
        <taxon>Virgibacillus</taxon>
    </lineage>
</organism>
<dbReference type="InterPro" id="IPR020456">
    <property type="entry name" value="Acylphosphatase"/>
</dbReference>
<protein>
    <recommendedName>
        <fullName evidence="3 5">Acylphosphatase</fullName>
        <ecNumber evidence="2 5">3.6.1.7</ecNumber>
    </recommendedName>
</protein>
<dbReference type="Pfam" id="PF00708">
    <property type="entry name" value="Acylphosphatase"/>
    <property type="match status" value="1"/>
</dbReference>
<dbReference type="AlphaFoldDB" id="A0A220U5N4"/>
<keyword evidence="10" id="KW-1185">Reference proteome</keyword>
<feature type="active site" evidence="5">
    <location>
        <position position="55"/>
    </location>
</feature>
<dbReference type="PRINTS" id="PR00112">
    <property type="entry name" value="ACYLPHPHTASE"/>
</dbReference>
<dbReference type="InterPro" id="IPR017968">
    <property type="entry name" value="Acylphosphatase_CS"/>
</dbReference>
<proteinExistence type="inferred from homology"/>
<keyword evidence="5 6" id="KW-0378">Hydrolase</keyword>
<evidence type="ECO:0000256" key="3">
    <source>
        <dbReference type="ARBA" id="ARBA00015991"/>
    </source>
</evidence>
<dbReference type="EMBL" id="CP022315">
    <property type="protein sequence ID" value="ASK63400.1"/>
    <property type="molecule type" value="Genomic_DNA"/>
</dbReference>
<evidence type="ECO:0000313" key="9">
    <source>
        <dbReference type="EMBL" id="ASK63400.1"/>
    </source>
</evidence>
<dbReference type="PROSITE" id="PS00151">
    <property type="entry name" value="ACYLPHOSPHATASE_2"/>
    <property type="match status" value="1"/>
</dbReference>
<feature type="active site" evidence="5">
    <location>
        <position position="37"/>
    </location>
</feature>
<dbReference type="EC" id="3.6.1.7" evidence="2 5"/>
<dbReference type="KEGG" id="vil:CFK37_15155"/>
<sequence length="109" mass="12238">MFQLIGVRLHYLYKDTECDQMITDILVSGVVQGVGFRYATKQLAGEFNLKGWVKNNSDGTVQIQVDGDGKKVQKFIKAIKNNPTGSSHVSDIKVTEIETTETFHQFTIK</sequence>
<evidence type="ECO:0000256" key="4">
    <source>
        <dbReference type="ARBA" id="ARBA00047645"/>
    </source>
</evidence>
<dbReference type="SUPFAM" id="SSF54975">
    <property type="entry name" value="Acylphosphatase/BLUF domain-like"/>
    <property type="match status" value="1"/>
</dbReference>
<gene>
    <name evidence="9" type="ORF">CFK37_15155</name>
</gene>
<evidence type="ECO:0000256" key="6">
    <source>
        <dbReference type="RuleBase" id="RU000553"/>
    </source>
</evidence>
<dbReference type="Proteomes" id="UP000198312">
    <property type="component" value="Chromosome"/>
</dbReference>
<dbReference type="Gene3D" id="3.30.70.100">
    <property type="match status" value="1"/>
</dbReference>
<dbReference type="PANTHER" id="PTHR47268:SF4">
    <property type="entry name" value="ACYLPHOSPHATASE"/>
    <property type="match status" value="1"/>
</dbReference>
<evidence type="ECO:0000256" key="5">
    <source>
        <dbReference type="PROSITE-ProRule" id="PRU00520"/>
    </source>
</evidence>
<dbReference type="PROSITE" id="PS51160">
    <property type="entry name" value="ACYLPHOSPHATASE_3"/>
    <property type="match status" value="1"/>
</dbReference>
<reference evidence="9 10" key="1">
    <citation type="submission" date="2017-07" db="EMBL/GenBank/DDBJ databases">
        <title>Virgibacillus sp. LM2416.</title>
        <authorList>
            <person name="Tak E.J."/>
            <person name="Bae J.-W."/>
        </authorList>
    </citation>
    <scope>NUCLEOTIDE SEQUENCE [LARGE SCALE GENOMIC DNA]</scope>
    <source>
        <strain evidence="9 10">LM2416</strain>
    </source>
</reference>
<evidence type="ECO:0000313" key="10">
    <source>
        <dbReference type="Proteomes" id="UP000198312"/>
    </source>
</evidence>
<evidence type="ECO:0000256" key="1">
    <source>
        <dbReference type="ARBA" id="ARBA00005614"/>
    </source>
</evidence>
<comment type="catalytic activity">
    <reaction evidence="4 5 6">
        <text>an acyl phosphate + H2O = a carboxylate + phosphate + H(+)</text>
        <dbReference type="Rhea" id="RHEA:14965"/>
        <dbReference type="ChEBI" id="CHEBI:15377"/>
        <dbReference type="ChEBI" id="CHEBI:15378"/>
        <dbReference type="ChEBI" id="CHEBI:29067"/>
        <dbReference type="ChEBI" id="CHEBI:43474"/>
        <dbReference type="ChEBI" id="CHEBI:59918"/>
        <dbReference type="EC" id="3.6.1.7"/>
    </reaction>
</comment>
<dbReference type="InterPro" id="IPR036046">
    <property type="entry name" value="Acylphosphatase-like_dom_sf"/>
</dbReference>
<comment type="similarity">
    <text evidence="1 7">Belongs to the acylphosphatase family.</text>
</comment>
<evidence type="ECO:0000259" key="8">
    <source>
        <dbReference type="PROSITE" id="PS51160"/>
    </source>
</evidence>
<accession>A0A220U5N4</accession>